<dbReference type="Proteomes" id="UP000215509">
    <property type="component" value="Unassembled WGS sequence"/>
</dbReference>
<dbReference type="InterPro" id="IPR039476">
    <property type="entry name" value="P2CMN_synthase_LarB"/>
</dbReference>
<protein>
    <submittedName>
        <fullName evidence="2">1-(5-phosphoribosyl)-5-amino-4-imidazole-carboxylate carboxylase</fullName>
    </submittedName>
</protein>
<dbReference type="Gene3D" id="3.40.50.1970">
    <property type="match status" value="1"/>
</dbReference>
<organism evidence="2 3">
    <name type="scientific">Paenibacillus rigui</name>
    <dbReference type="NCBI Taxonomy" id="554312"/>
    <lineage>
        <taxon>Bacteria</taxon>
        <taxon>Bacillati</taxon>
        <taxon>Bacillota</taxon>
        <taxon>Bacilli</taxon>
        <taxon>Bacillales</taxon>
        <taxon>Paenibacillaceae</taxon>
        <taxon>Paenibacillus</taxon>
    </lineage>
</organism>
<keyword evidence="3" id="KW-1185">Reference proteome</keyword>
<dbReference type="GO" id="GO:0006189">
    <property type="term" value="P:'de novo' IMP biosynthetic process"/>
    <property type="evidence" value="ECO:0007669"/>
    <property type="project" value="InterPro"/>
</dbReference>
<dbReference type="PANTHER" id="PTHR43064">
    <property type="entry name" value="PHOSPHORIBOSYLAMINOIMIDAZOLE CARBOXYLASE-RELATED"/>
    <property type="match status" value="1"/>
</dbReference>
<evidence type="ECO:0000259" key="1">
    <source>
        <dbReference type="SMART" id="SM01001"/>
    </source>
</evidence>
<proteinExistence type="predicted"/>
<dbReference type="RefSeq" id="WP_094013578.1">
    <property type="nucleotide sequence ID" value="NZ_NMQW01000003.1"/>
</dbReference>
<feature type="domain" description="PurE" evidence="1">
    <location>
        <begin position="129"/>
        <end position="261"/>
    </location>
</feature>
<dbReference type="SMART" id="SM01001">
    <property type="entry name" value="AIRC"/>
    <property type="match status" value="1"/>
</dbReference>
<name>A0A229UW39_9BACL</name>
<dbReference type="EMBL" id="NMQW01000003">
    <property type="protein sequence ID" value="OXM87652.1"/>
    <property type="molecule type" value="Genomic_DNA"/>
</dbReference>
<sequence length="263" mass="28262">MINVESILKLVRSGDLDVAEAQKHLEEIAQASGSQGYRVDDLGFAQLDVDRERRTGFPEVIFGEGKTAEHICMIFQRFMEHNDRVLATRVSKDKAEFIQSQIADLSYHPEARVLSWVKPNAAVPSQETDYIAVVCAGTSDLPVAEEAALTAEHLGCRVERIYDVGVAGIHRLFRRLDVIRNATAIVVAAGMEGALTSVIGGLVAKPVIAVPTSIGYGASFNGIAALLAMLNSCSPGVSVVNIDNGFGAGYNAALIYKTTTKRD</sequence>
<dbReference type="AlphaFoldDB" id="A0A229UW39"/>
<comment type="caution">
    <text evidence="2">The sequence shown here is derived from an EMBL/GenBank/DDBJ whole genome shotgun (WGS) entry which is preliminary data.</text>
</comment>
<gene>
    <name evidence="2" type="ORF">CF651_04040</name>
</gene>
<dbReference type="NCBIfam" id="NF033503">
    <property type="entry name" value="LarB"/>
    <property type="match status" value="1"/>
</dbReference>
<reference evidence="2 3" key="1">
    <citation type="submission" date="2017-07" db="EMBL/GenBank/DDBJ databases">
        <title>Genome sequencing and assembly of Paenibacillus rigui.</title>
        <authorList>
            <person name="Mayilraj S."/>
        </authorList>
    </citation>
    <scope>NUCLEOTIDE SEQUENCE [LARGE SCALE GENOMIC DNA]</scope>
    <source>
        <strain evidence="2 3">JCM 16352</strain>
    </source>
</reference>
<dbReference type="PANTHER" id="PTHR43064:SF1">
    <property type="entry name" value="SLL1489 PROTEIN"/>
    <property type="match status" value="1"/>
</dbReference>
<dbReference type="InterPro" id="IPR000031">
    <property type="entry name" value="PurE_dom"/>
</dbReference>
<dbReference type="Pfam" id="PF00731">
    <property type="entry name" value="AIRC"/>
    <property type="match status" value="1"/>
</dbReference>
<dbReference type="GO" id="GO:0016787">
    <property type="term" value="F:hydrolase activity"/>
    <property type="evidence" value="ECO:0007669"/>
    <property type="project" value="InterPro"/>
</dbReference>
<accession>A0A229UW39</accession>
<evidence type="ECO:0000313" key="3">
    <source>
        <dbReference type="Proteomes" id="UP000215509"/>
    </source>
</evidence>
<dbReference type="OrthoDB" id="9782511at2"/>
<evidence type="ECO:0000313" key="2">
    <source>
        <dbReference type="EMBL" id="OXM87652.1"/>
    </source>
</evidence>
<dbReference type="SUPFAM" id="SSF52255">
    <property type="entry name" value="N5-CAIR mutase (phosphoribosylaminoimidazole carboxylase, PurE)"/>
    <property type="match status" value="1"/>
</dbReference>